<dbReference type="OrthoDB" id="21539at2759"/>
<dbReference type="InterPro" id="IPR010920">
    <property type="entry name" value="LSM_dom_sf"/>
</dbReference>
<dbReference type="PANTHER" id="PTHR13586:SF0">
    <property type="entry name" value="TRAILER HITCH, ISOFORM H"/>
    <property type="match status" value="1"/>
</dbReference>
<dbReference type="PROSITE" id="PS51536">
    <property type="entry name" value="TFG"/>
    <property type="match status" value="1"/>
</dbReference>
<dbReference type="GO" id="GO:0000932">
    <property type="term" value="C:P-body"/>
    <property type="evidence" value="ECO:0007669"/>
    <property type="project" value="TreeGrafter"/>
</dbReference>
<dbReference type="PROSITE" id="PS51513">
    <property type="entry name" value="FFD"/>
    <property type="match status" value="1"/>
</dbReference>
<evidence type="ECO:0000259" key="5">
    <source>
        <dbReference type="PROSITE" id="PS51513"/>
    </source>
</evidence>
<dbReference type="InterPro" id="IPR019050">
    <property type="entry name" value="FDF_dom"/>
</dbReference>
<evidence type="ECO:0000259" key="4">
    <source>
        <dbReference type="PROSITE" id="PS51512"/>
    </source>
</evidence>
<evidence type="ECO:0000259" key="7">
    <source>
        <dbReference type="PROSITE" id="PS52002"/>
    </source>
</evidence>
<evidence type="ECO:0000313" key="9">
    <source>
        <dbReference type="Proteomes" id="UP000019462"/>
    </source>
</evidence>
<feature type="compositionally biased region" description="Basic residues" evidence="3">
    <location>
        <begin position="339"/>
        <end position="351"/>
    </location>
</feature>
<feature type="compositionally biased region" description="Basic residues" evidence="3">
    <location>
        <begin position="378"/>
        <end position="390"/>
    </location>
</feature>
<reference evidence="8 9" key="1">
    <citation type="journal article" date="2014" name="Genome Announc.">
        <title>Genome sequence of the basidiomycetous fungus Pseudozyma aphidis DSM70725, an efficient producer of biosurfactant mannosylerythritol lipids.</title>
        <authorList>
            <person name="Lorenz S."/>
            <person name="Guenther M."/>
            <person name="Grumaz C."/>
            <person name="Rupp S."/>
            <person name="Zibek S."/>
            <person name="Sohn K."/>
        </authorList>
    </citation>
    <scope>NUCLEOTIDE SEQUENCE [LARGE SCALE GENOMIC DNA]</scope>
    <source>
        <strain evidence="9">ATCC 32657 / CBS 517.83 / DSM 70725 / JCM 10318 / NBRC 10182 / NRRL Y-7954 / St-0401</strain>
    </source>
</reference>
<dbReference type="EMBL" id="AWNI01000002">
    <property type="protein sequence ID" value="ETS65227.1"/>
    <property type="molecule type" value="Genomic_DNA"/>
</dbReference>
<feature type="short sequence motif" description="TFG box" evidence="2">
    <location>
        <begin position="348"/>
        <end position="368"/>
    </location>
</feature>
<dbReference type="CDD" id="cd01736">
    <property type="entry name" value="LSm14_N"/>
    <property type="match status" value="1"/>
</dbReference>
<evidence type="ECO:0000259" key="6">
    <source>
        <dbReference type="PROSITE" id="PS51536"/>
    </source>
</evidence>
<name>W3VWQ2_MOEAP</name>
<feature type="domain" description="Sm" evidence="7">
    <location>
        <begin position="1"/>
        <end position="85"/>
    </location>
</feature>
<evidence type="ECO:0008006" key="10">
    <source>
        <dbReference type="Google" id="ProtNLM"/>
    </source>
</evidence>
<keyword evidence="9" id="KW-1185">Reference proteome</keyword>
<dbReference type="PROSITE" id="PS51512">
    <property type="entry name" value="DFDF"/>
    <property type="match status" value="1"/>
</dbReference>
<dbReference type="SUPFAM" id="SSF50182">
    <property type="entry name" value="Sm-like ribonucleoproteins"/>
    <property type="match status" value="1"/>
</dbReference>
<feature type="domain" description="TFG box profile" evidence="6">
    <location>
        <begin position="348"/>
        <end position="368"/>
    </location>
</feature>
<feature type="domain" description="DFDF" evidence="4">
    <location>
        <begin position="243"/>
        <end position="279"/>
    </location>
</feature>
<feature type="short sequence motif" description="FFD box" evidence="1">
    <location>
        <begin position="292"/>
        <end position="307"/>
    </location>
</feature>
<dbReference type="PROSITE" id="PS52002">
    <property type="entry name" value="SM"/>
    <property type="match status" value="1"/>
</dbReference>
<protein>
    <recommendedName>
        <fullName evidence="10">DFDF domain-containing protein</fullName>
    </recommendedName>
</protein>
<dbReference type="GO" id="GO:0033962">
    <property type="term" value="P:P-body assembly"/>
    <property type="evidence" value="ECO:0007669"/>
    <property type="project" value="TreeGrafter"/>
</dbReference>
<dbReference type="Gene3D" id="2.30.30.100">
    <property type="match status" value="1"/>
</dbReference>
<dbReference type="InterPro" id="IPR025761">
    <property type="entry name" value="FFD_box"/>
</dbReference>
<feature type="compositionally biased region" description="Low complexity" evidence="3">
    <location>
        <begin position="142"/>
        <end position="179"/>
    </location>
</feature>
<evidence type="ECO:0000256" key="1">
    <source>
        <dbReference type="PROSITE-ProRule" id="PRU00846"/>
    </source>
</evidence>
<dbReference type="Proteomes" id="UP000019462">
    <property type="component" value="Unassembled WGS sequence"/>
</dbReference>
<dbReference type="GO" id="GO:0003729">
    <property type="term" value="F:mRNA binding"/>
    <property type="evidence" value="ECO:0007669"/>
    <property type="project" value="TreeGrafter"/>
</dbReference>
<dbReference type="Pfam" id="PF12701">
    <property type="entry name" value="LSM14"/>
    <property type="match status" value="1"/>
</dbReference>
<proteinExistence type="predicted"/>
<dbReference type="InterPro" id="IPR025609">
    <property type="entry name" value="Lsm14-like_N"/>
</dbReference>
<evidence type="ECO:0000256" key="2">
    <source>
        <dbReference type="PROSITE-ProRule" id="PRU00869"/>
    </source>
</evidence>
<evidence type="ECO:0000313" key="8">
    <source>
        <dbReference type="EMBL" id="ETS65227.1"/>
    </source>
</evidence>
<dbReference type="InterPro" id="IPR025762">
    <property type="entry name" value="DFDF"/>
</dbReference>
<accession>W3VWQ2</accession>
<dbReference type="InterPro" id="IPR025768">
    <property type="entry name" value="TFG_box"/>
</dbReference>
<organism evidence="8 9">
    <name type="scientific">Moesziomyces aphidis</name>
    <name type="common">Pseudozyma aphidis</name>
    <dbReference type="NCBI Taxonomy" id="84754"/>
    <lineage>
        <taxon>Eukaryota</taxon>
        <taxon>Fungi</taxon>
        <taxon>Dikarya</taxon>
        <taxon>Basidiomycota</taxon>
        <taxon>Ustilaginomycotina</taxon>
        <taxon>Ustilaginomycetes</taxon>
        <taxon>Ustilaginales</taxon>
        <taxon>Ustilaginaceae</taxon>
        <taxon>Moesziomyces</taxon>
    </lineage>
</organism>
<dbReference type="SMART" id="SM01199">
    <property type="entry name" value="FDF"/>
    <property type="match status" value="1"/>
</dbReference>
<dbReference type="PANTHER" id="PTHR13586">
    <property type="entry name" value="SCD6 PROTEIN-RELATED"/>
    <property type="match status" value="1"/>
</dbReference>
<dbReference type="HOGENOM" id="CLU_019221_4_1_1"/>
<feature type="region of interest" description="Disordered" evidence="3">
    <location>
        <begin position="214"/>
        <end position="294"/>
    </location>
</feature>
<sequence>MATAEYIGALISLISKSDIRYQGLLASINPEQATIALEKVRSWGTEGRVAAQGRAQEEIPPSDHVYEYIMFRAADVKDLKIDDANPPKPPAPAQPALNDPAILNSGPGYGAPAGMYGGMMPAAPYGAGAPAQRSPQPPQTVAPPAASSSASASASQPASGAGKAARASPAAEAAPKSSADAVLEEMSKLSVSKPAASSSPSSLPAAHGLPAIPRAAAAAAAAAAQSERRNGGGAGASRGAQRERVGGPSMPNREFDFESANAKFQKHGAEGGDEAAGGLLDAIPAPASDSETFYDKSGFFDNISSEIKERYERNPANGGGAGEGGEAASFFDAPAGRGGRGRGAGRGRGRANRMAEEMKNMQTFGDTGASFGGSGGRGRGRGRARGRGRGRANDGSNTAPMRMG</sequence>
<evidence type="ECO:0000256" key="3">
    <source>
        <dbReference type="SAM" id="MobiDB-lite"/>
    </source>
</evidence>
<dbReference type="AlphaFoldDB" id="W3VWQ2"/>
<feature type="region of interest" description="Disordered" evidence="3">
    <location>
        <begin position="312"/>
        <end position="404"/>
    </location>
</feature>
<feature type="region of interest" description="Disordered" evidence="3">
    <location>
        <begin position="80"/>
        <end position="104"/>
    </location>
</feature>
<feature type="compositionally biased region" description="Low complexity" evidence="3">
    <location>
        <begin position="215"/>
        <end position="224"/>
    </location>
</feature>
<gene>
    <name evidence="8" type="ORF">PaG_00296</name>
</gene>
<comment type="caution">
    <text evidence="8">The sequence shown here is derived from an EMBL/GenBank/DDBJ whole genome shotgun (WGS) entry which is preliminary data.</text>
</comment>
<dbReference type="InterPro" id="IPR047575">
    <property type="entry name" value="Sm"/>
</dbReference>
<feature type="domain" description="FFD box profile" evidence="5">
    <location>
        <begin position="292"/>
        <end position="307"/>
    </location>
</feature>
<dbReference type="GO" id="GO:0034063">
    <property type="term" value="P:stress granule assembly"/>
    <property type="evidence" value="ECO:0007669"/>
    <property type="project" value="TreeGrafter"/>
</dbReference>
<dbReference type="SMART" id="SM01271">
    <property type="entry name" value="LSM14"/>
    <property type="match status" value="1"/>
</dbReference>
<feature type="region of interest" description="Disordered" evidence="3">
    <location>
        <begin position="127"/>
        <end position="179"/>
    </location>
</feature>